<dbReference type="InParanoid" id="Q2HFQ9"/>
<keyword evidence="3" id="KW-1185">Reference proteome</keyword>
<feature type="region of interest" description="Disordered" evidence="1">
    <location>
        <begin position="259"/>
        <end position="360"/>
    </location>
</feature>
<feature type="compositionally biased region" description="Polar residues" evidence="1">
    <location>
        <begin position="13"/>
        <end position="25"/>
    </location>
</feature>
<dbReference type="HOGENOM" id="CLU_769468_0_0_1"/>
<dbReference type="EMBL" id="CH408029">
    <property type="protein sequence ID" value="EAQ92710.1"/>
    <property type="molecule type" value="Genomic_DNA"/>
</dbReference>
<feature type="compositionally biased region" description="Basic and acidic residues" evidence="1">
    <location>
        <begin position="53"/>
        <end position="63"/>
    </location>
</feature>
<feature type="region of interest" description="Disordered" evidence="1">
    <location>
        <begin position="1"/>
        <end position="63"/>
    </location>
</feature>
<evidence type="ECO:0000256" key="1">
    <source>
        <dbReference type="SAM" id="MobiDB-lite"/>
    </source>
</evidence>
<organism evidence="2 3">
    <name type="scientific">Chaetomium globosum (strain ATCC 6205 / CBS 148.51 / DSM 1962 / NBRC 6347 / NRRL 1970)</name>
    <name type="common">Soil fungus</name>
    <dbReference type="NCBI Taxonomy" id="306901"/>
    <lineage>
        <taxon>Eukaryota</taxon>
        <taxon>Fungi</taxon>
        <taxon>Dikarya</taxon>
        <taxon>Ascomycota</taxon>
        <taxon>Pezizomycotina</taxon>
        <taxon>Sordariomycetes</taxon>
        <taxon>Sordariomycetidae</taxon>
        <taxon>Sordariales</taxon>
        <taxon>Chaetomiaceae</taxon>
        <taxon>Chaetomium</taxon>
    </lineage>
</organism>
<dbReference type="AlphaFoldDB" id="Q2HFQ9"/>
<feature type="compositionally biased region" description="Low complexity" evidence="1">
    <location>
        <begin position="262"/>
        <end position="334"/>
    </location>
</feature>
<reference evidence="3" key="1">
    <citation type="journal article" date="2015" name="Genome Announc.">
        <title>Draft genome sequence of the cellulolytic fungus Chaetomium globosum.</title>
        <authorList>
            <person name="Cuomo C.A."/>
            <person name="Untereiner W.A."/>
            <person name="Ma L.-J."/>
            <person name="Grabherr M."/>
            <person name="Birren B.W."/>
        </authorList>
    </citation>
    <scope>NUCLEOTIDE SEQUENCE [LARGE SCALE GENOMIC DNA]</scope>
    <source>
        <strain evidence="3">ATCC 6205 / CBS 148.51 / DSM 1962 / NBRC 6347 / NRRL 1970</strain>
    </source>
</reference>
<feature type="compositionally biased region" description="Gly residues" evidence="1">
    <location>
        <begin position="335"/>
        <end position="360"/>
    </location>
</feature>
<protein>
    <submittedName>
        <fullName evidence="2">Uncharacterized protein</fullName>
    </submittedName>
</protein>
<evidence type="ECO:0000313" key="3">
    <source>
        <dbReference type="Proteomes" id="UP000001056"/>
    </source>
</evidence>
<accession>Q2HFQ9</accession>
<dbReference type="Proteomes" id="UP000001056">
    <property type="component" value="Unassembled WGS sequence"/>
</dbReference>
<dbReference type="OrthoDB" id="4587896at2759"/>
<proteinExistence type="predicted"/>
<sequence length="360" mass="38671">MSQRPGAGPQGTRPANSGPQAAQSNPAPRRRGPAPPQFVLQMEPDGPSASPKNARDVNPDDPLHEAVTSSIMVALALMRSDKGKYRLPTTGEDVFKYKLPQVVEKSLSGCIPTNPFQNKAIESMARAKQGTSTHHIKTYDTFAFVHGLEIARGMVLCFAGSLMPFSRDIPTSRGRELDEAWEDRMFFGEIHNVRDTKDEFEIYQAGSVWTEFKLPLVTRGESIPLNNFWSTQDAMSDMRAWLRDWIRKGNNVKLFEFRQQQAPGPARTTAATSASTTPSKPAVQKAQATTTTKTTATTKATARTTATATATAAATTNTNSNATAQRRNAANTTGNGTGNGAGRGAGRGNGNGNGTGNGTR</sequence>
<name>Q2HFQ9_CHAGB</name>
<gene>
    <name evidence="2" type="ORF">CHGG_00945</name>
</gene>
<dbReference type="RefSeq" id="XP_001220166.1">
    <property type="nucleotide sequence ID" value="XM_001220165.1"/>
</dbReference>
<evidence type="ECO:0000313" key="2">
    <source>
        <dbReference type="EMBL" id="EAQ92710.1"/>
    </source>
</evidence>
<dbReference type="VEuPathDB" id="FungiDB:CHGG_00945"/>
<dbReference type="GeneID" id="4387146"/>